<dbReference type="InterPro" id="IPR041049">
    <property type="entry name" value="DUF5615"/>
</dbReference>
<dbReference type="Proteomes" id="UP000334340">
    <property type="component" value="Unassembled WGS sequence"/>
</dbReference>
<evidence type="ECO:0000313" key="3">
    <source>
        <dbReference type="Proteomes" id="UP000334340"/>
    </source>
</evidence>
<sequence length="119" mass="13535">MTVRLYVDEDALDSDLVSALRARGVDVITAREASLIEQKDEVHLEYATRQGRALFSFNVGDFYRLHTGFLRGGKSHAGIILARQQRYSVGEQMRRLLKLVVTKSAEEMSNQVEYLSAWD</sequence>
<feature type="domain" description="DUF5615" evidence="1">
    <location>
        <begin position="4"/>
        <end position="112"/>
    </location>
</feature>
<accession>A0A564ZJM2</accession>
<gene>
    <name evidence="2" type="ORF">MELA_01122</name>
</gene>
<protein>
    <recommendedName>
        <fullName evidence="1">DUF5615 domain-containing protein</fullName>
    </recommendedName>
</protein>
<evidence type="ECO:0000313" key="2">
    <source>
        <dbReference type="EMBL" id="VUZ84748.1"/>
    </source>
</evidence>
<name>A0A564ZJM2_9BACT</name>
<reference evidence="2 3" key="1">
    <citation type="submission" date="2019-07" db="EMBL/GenBank/DDBJ databases">
        <authorList>
            <person name="Cremers G."/>
        </authorList>
    </citation>
    <scope>NUCLEOTIDE SEQUENCE [LARGE SCALE GENOMIC DNA]</scope>
</reference>
<dbReference type="EMBL" id="CABIKM010000017">
    <property type="protein sequence ID" value="VUZ84748.1"/>
    <property type="molecule type" value="Genomic_DNA"/>
</dbReference>
<dbReference type="Pfam" id="PF18480">
    <property type="entry name" value="DUF5615"/>
    <property type="match status" value="1"/>
</dbReference>
<keyword evidence="3" id="KW-1185">Reference proteome</keyword>
<organism evidence="2 3">
    <name type="scientific">Candidatus Methylomirabilis lanthanidiphila</name>
    <dbReference type="NCBI Taxonomy" id="2211376"/>
    <lineage>
        <taxon>Bacteria</taxon>
        <taxon>Candidatus Methylomirabilota</taxon>
        <taxon>Candidatus Methylomirabilia</taxon>
        <taxon>Candidatus Methylomirabilales</taxon>
        <taxon>Candidatus Methylomirabilaceae</taxon>
        <taxon>Candidatus Methylomirabilis</taxon>
    </lineage>
</organism>
<dbReference type="AlphaFoldDB" id="A0A564ZJM2"/>
<proteinExistence type="predicted"/>
<evidence type="ECO:0000259" key="1">
    <source>
        <dbReference type="Pfam" id="PF18480"/>
    </source>
</evidence>